<comment type="similarity">
    <text evidence="1">Belongs to the universal ribosomal protein uL3 family.</text>
</comment>
<reference evidence="6" key="1">
    <citation type="submission" date="2023-06" db="EMBL/GenBank/DDBJ databases">
        <title>Genome-scale phylogeny and comparative genomics of the fungal order Sordariales.</title>
        <authorList>
            <consortium name="Lawrence Berkeley National Laboratory"/>
            <person name="Hensen N."/>
            <person name="Bonometti L."/>
            <person name="Westerberg I."/>
            <person name="Brannstrom I.O."/>
            <person name="Guillou S."/>
            <person name="Cros-Aarteil S."/>
            <person name="Calhoun S."/>
            <person name="Haridas S."/>
            <person name="Kuo A."/>
            <person name="Mondo S."/>
            <person name="Pangilinan J."/>
            <person name="Riley R."/>
            <person name="Labutti K."/>
            <person name="Andreopoulos B."/>
            <person name="Lipzen A."/>
            <person name="Chen C."/>
            <person name="Yanf M."/>
            <person name="Daum C."/>
            <person name="Ng V."/>
            <person name="Clum A."/>
            <person name="Steindorff A."/>
            <person name="Ohm R."/>
            <person name="Martin F."/>
            <person name="Silar P."/>
            <person name="Natvig D."/>
            <person name="Lalanne C."/>
            <person name="Gautier V."/>
            <person name="Ament-Velasquez S.L."/>
            <person name="Kruys A."/>
            <person name="Hutchinson M.I."/>
            <person name="Powell A.J."/>
            <person name="Barry K."/>
            <person name="Miller A.N."/>
            <person name="Grigoriev I.V."/>
            <person name="Debuchy R."/>
            <person name="Gladieux P."/>
            <person name="Thoren M.H."/>
            <person name="Johannesson H."/>
        </authorList>
    </citation>
    <scope>NUCLEOTIDE SEQUENCE</scope>
    <source>
        <strain evidence="6">PSN4</strain>
    </source>
</reference>
<keyword evidence="2" id="KW-0689">Ribosomal protein</keyword>
<dbReference type="NCBIfam" id="TIGR03625">
    <property type="entry name" value="L3_bact"/>
    <property type="match status" value="1"/>
</dbReference>
<dbReference type="Gene3D" id="3.30.160.810">
    <property type="match status" value="1"/>
</dbReference>
<evidence type="ECO:0000256" key="3">
    <source>
        <dbReference type="ARBA" id="ARBA00023274"/>
    </source>
</evidence>
<dbReference type="Pfam" id="PF00297">
    <property type="entry name" value="Ribosomal_L3"/>
    <property type="match status" value="1"/>
</dbReference>
<dbReference type="InterPro" id="IPR019927">
    <property type="entry name" value="Ribosomal_uL3_bac/org-type"/>
</dbReference>
<comment type="caution">
    <text evidence="6">The sequence shown here is derived from an EMBL/GenBank/DDBJ whole genome shotgun (WGS) entry which is preliminary data.</text>
</comment>
<evidence type="ECO:0000256" key="5">
    <source>
        <dbReference type="SAM" id="MobiDB-lite"/>
    </source>
</evidence>
<gene>
    <name evidence="6" type="ORF">QBC47DRAFT_369685</name>
</gene>
<evidence type="ECO:0000256" key="4">
    <source>
        <dbReference type="ARBA" id="ARBA00035209"/>
    </source>
</evidence>
<dbReference type="InterPro" id="IPR000597">
    <property type="entry name" value="Ribosomal_uL3"/>
</dbReference>
<dbReference type="PANTHER" id="PTHR11229:SF8">
    <property type="entry name" value="LARGE RIBOSOMAL SUBUNIT PROTEIN UL3M"/>
    <property type="match status" value="1"/>
</dbReference>
<dbReference type="FunFam" id="2.40.30.10:FF:000004">
    <property type="entry name" value="50S ribosomal protein L3"/>
    <property type="match status" value="1"/>
</dbReference>
<dbReference type="GO" id="GO:0005762">
    <property type="term" value="C:mitochondrial large ribosomal subunit"/>
    <property type="evidence" value="ECO:0007669"/>
    <property type="project" value="TreeGrafter"/>
</dbReference>
<dbReference type="Gene3D" id="2.40.30.10">
    <property type="entry name" value="Translation factors"/>
    <property type="match status" value="1"/>
</dbReference>
<dbReference type="GO" id="GO:0006412">
    <property type="term" value="P:translation"/>
    <property type="evidence" value="ECO:0007669"/>
    <property type="project" value="InterPro"/>
</dbReference>
<dbReference type="EMBL" id="MU839827">
    <property type="protein sequence ID" value="KAK1761319.1"/>
    <property type="molecule type" value="Genomic_DNA"/>
</dbReference>
<organism evidence="6 7">
    <name type="scientific">Echria macrotheca</name>
    <dbReference type="NCBI Taxonomy" id="438768"/>
    <lineage>
        <taxon>Eukaryota</taxon>
        <taxon>Fungi</taxon>
        <taxon>Dikarya</taxon>
        <taxon>Ascomycota</taxon>
        <taxon>Pezizomycotina</taxon>
        <taxon>Sordariomycetes</taxon>
        <taxon>Sordariomycetidae</taxon>
        <taxon>Sordariales</taxon>
        <taxon>Schizotheciaceae</taxon>
        <taxon>Echria</taxon>
    </lineage>
</organism>
<dbReference type="InterPro" id="IPR009000">
    <property type="entry name" value="Transl_B-barrel_sf"/>
</dbReference>
<dbReference type="AlphaFoldDB" id="A0AAJ0BN20"/>
<feature type="region of interest" description="Disordered" evidence="5">
    <location>
        <begin position="213"/>
        <end position="242"/>
    </location>
</feature>
<keyword evidence="7" id="KW-1185">Reference proteome</keyword>
<dbReference type="GO" id="GO:0003735">
    <property type="term" value="F:structural constituent of ribosome"/>
    <property type="evidence" value="ECO:0007669"/>
    <property type="project" value="InterPro"/>
</dbReference>
<evidence type="ECO:0000256" key="1">
    <source>
        <dbReference type="ARBA" id="ARBA00006540"/>
    </source>
</evidence>
<proteinExistence type="inferred from homology"/>
<sequence length="358" mass="38995">MPPRLPARSWRQPPLRPFLSPSSQSTTALLRPLLPLTTTRGVKYGWSTLPKRAKPTRFNQVTAGIPAPSTGPAAALKRRERTTPIRTGVLAIKKGMTAFMGKSGARIPCTVLQLDRVQVVANKTRDRNGYWAVQVGLGERAADNVGAPMLGYFEAKGLSPKKKLAEFKVRSKDGLLPVGVQLLPDWFHVGQCVDVRGHARGMGFAGGMKRHGFSGQEASHGNSKNHRTIGTVGPSQGGGSRVYPGKKMPGRMGGQRVTMQNLPVLMVDNELGIVVVKGCVAGPKNSVVMVQDAVKKPPPPAEFVGMTRQVLDERFPDAFEALEAARERHLELKKWRKDKRIEMLLSGENVAESHEVVL</sequence>
<name>A0AAJ0BN20_9PEZI</name>
<dbReference type="FunFam" id="3.30.160.810:FF:000001">
    <property type="entry name" value="50S ribosomal protein L3"/>
    <property type="match status" value="1"/>
</dbReference>
<accession>A0AAJ0BN20</accession>
<evidence type="ECO:0000313" key="7">
    <source>
        <dbReference type="Proteomes" id="UP001239445"/>
    </source>
</evidence>
<feature type="region of interest" description="Disordered" evidence="5">
    <location>
        <begin position="1"/>
        <end position="23"/>
    </location>
</feature>
<protein>
    <recommendedName>
        <fullName evidence="4">Large ribosomal subunit protein uL3m</fullName>
    </recommendedName>
</protein>
<keyword evidence="3" id="KW-0687">Ribonucleoprotein</keyword>
<dbReference type="PANTHER" id="PTHR11229">
    <property type="entry name" value="50S RIBOSOMAL PROTEIN L3"/>
    <property type="match status" value="1"/>
</dbReference>
<dbReference type="SUPFAM" id="SSF50447">
    <property type="entry name" value="Translation proteins"/>
    <property type="match status" value="1"/>
</dbReference>
<evidence type="ECO:0000256" key="2">
    <source>
        <dbReference type="ARBA" id="ARBA00022980"/>
    </source>
</evidence>
<evidence type="ECO:0000313" key="6">
    <source>
        <dbReference type="EMBL" id="KAK1761319.1"/>
    </source>
</evidence>
<dbReference type="Proteomes" id="UP001239445">
    <property type="component" value="Unassembled WGS sequence"/>
</dbReference>